<comment type="caution">
    <text evidence="8">The sequence shown here is derived from an EMBL/GenBank/DDBJ whole genome shotgun (WGS) entry which is preliminary data.</text>
</comment>
<accession>A0AAN9Z3Z6</accession>
<evidence type="ECO:0000256" key="1">
    <source>
        <dbReference type="ARBA" id="ARBA00010613"/>
    </source>
</evidence>
<keyword evidence="2" id="KW-0378">Hydrolase</keyword>
<evidence type="ECO:0000256" key="5">
    <source>
        <dbReference type="ARBA" id="ARBA00041576"/>
    </source>
</evidence>
<name>A0AAN9Z3Z6_9ORTH</name>
<evidence type="ECO:0000256" key="6">
    <source>
        <dbReference type="ARBA" id="ARBA00048745"/>
    </source>
</evidence>
<feature type="domain" description="CN hydrolase" evidence="7">
    <location>
        <begin position="6"/>
        <end position="251"/>
    </location>
</feature>
<comment type="catalytic activity">
    <reaction evidence="3">
        <text>2-oxoglutaramate + H2O = 2-oxoglutarate + NH4(+)</text>
        <dbReference type="Rhea" id="RHEA:32963"/>
        <dbReference type="ChEBI" id="CHEBI:15377"/>
        <dbReference type="ChEBI" id="CHEBI:16769"/>
        <dbReference type="ChEBI" id="CHEBI:16810"/>
        <dbReference type="ChEBI" id="CHEBI:28938"/>
        <dbReference type="EC" id="3.5.1.3"/>
    </reaction>
    <physiologicalReaction direction="left-to-right" evidence="3">
        <dbReference type="Rhea" id="RHEA:32964"/>
    </physiologicalReaction>
</comment>
<dbReference type="InterPro" id="IPR036526">
    <property type="entry name" value="C-N_Hydrolase_sf"/>
</dbReference>
<dbReference type="PANTHER" id="PTHR23088:SF30">
    <property type="entry name" value="OMEGA-AMIDASE NIT2"/>
    <property type="match status" value="1"/>
</dbReference>
<dbReference type="Proteomes" id="UP001378592">
    <property type="component" value="Unassembled WGS sequence"/>
</dbReference>
<gene>
    <name evidence="8" type="ORF">R5R35_003087</name>
</gene>
<comment type="catalytic activity">
    <reaction evidence="6">
        <text>2-oxosuccinamate + H2O = oxaloacetate + NH4(+)</text>
        <dbReference type="Rhea" id="RHEA:59412"/>
        <dbReference type="ChEBI" id="CHEBI:15377"/>
        <dbReference type="ChEBI" id="CHEBI:16452"/>
        <dbReference type="ChEBI" id="CHEBI:28938"/>
        <dbReference type="ChEBI" id="CHEBI:57735"/>
        <dbReference type="EC" id="3.5.1.3"/>
    </reaction>
    <physiologicalReaction direction="left-to-right" evidence="6">
        <dbReference type="Rhea" id="RHEA:59413"/>
    </physiologicalReaction>
</comment>
<dbReference type="PROSITE" id="PS50263">
    <property type="entry name" value="CN_HYDROLASE"/>
    <property type="match status" value="1"/>
</dbReference>
<dbReference type="Pfam" id="PF00795">
    <property type="entry name" value="CN_hydrolase"/>
    <property type="match status" value="1"/>
</dbReference>
<dbReference type="SUPFAM" id="SSF56317">
    <property type="entry name" value="Carbon-nitrogen hydrolase"/>
    <property type="match status" value="1"/>
</dbReference>
<dbReference type="GO" id="GO:0006107">
    <property type="term" value="P:oxaloacetate metabolic process"/>
    <property type="evidence" value="ECO:0007669"/>
    <property type="project" value="TreeGrafter"/>
</dbReference>
<evidence type="ECO:0000256" key="3">
    <source>
        <dbReference type="ARBA" id="ARBA00036637"/>
    </source>
</evidence>
<organism evidence="8 9">
    <name type="scientific">Gryllus longicercus</name>
    <dbReference type="NCBI Taxonomy" id="2509291"/>
    <lineage>
        <taxon>Eukaryota</taxon>
        <taxon>Metazoa</taxon>
        <taxon>Ecdysozoa</taxon>
        <taxon>Arthropoda</taxon>
        <taxon>Hexapoda</taxon>
        <taxon>Insecta</taxon>
        <taxon>Pterygota</taxon>
        <taxon>Neoptera</taxon>
        <taxon>Polyneoptera</taxon>
        <taxon>Orthoptera</taxon>
        <taxon>Ensifera</taxon>
        <taxon>Gryllidea</taxon>
        <taxon>Grylloidea</taxon>
        <taxon>Gryllidae</taxon>
        <taxon>Gryllinae</taxon>
        <taxon>Gryllus</taxon>
    </lineage>
</organism>
<dbReference type="InterPro" id="IPR003010">
    <property type="entry name" value="C-N_Hydrolase"/>
</dbReference>
<dbReference type="CDD" id="cd07572">
    <property type="entry name" value="nit"/>
    <property type="match status" value="1"/>
</dbReference>
<sequence length="279" mass="31052">MSSRNFRLGLIQLLVGHNKSENVKRALNLIKTAKTNGCQVVALPECFNSPYGTKYFSEYAENVPNGSTCQNLSKAAKENNIYLIGGSIPEIDGGKLYNTCTAWGPSGELLAQHRKVHLFDIDIPGKITFKESETLSAGSNFTFFDTPFCTVGLGICYDLRFETMARIYQKKGCQLLIYPGAFNMTTGPLHWELLLRARATDNQLFMAGVSPARVENADYVAWGHSTVVDPWGKVLAKAEFDEEIVYADIDLTALEEVRKSIPISVQSRDDIYEVKMLTK</sequence>
<dbReference type="PANTHER" id="PTHR23088">
    <property type="entry name" value="NITRILASE-RELATED"/>
    <property type="match status" value="1"/>
</dbReference>
<protein>
    <recommendedName>
        <fullName evidence="4">omega-amidase</fullName>
        <ecNumber evidence="4">3.5.1.3</ecNumber>
    </recommendedName>
    <alternativeName>
        <fullName evidence="5">Nitrilase homolog 2</fullName>
    </alternativeName>
</protein>
<evidence type="ECO:0000313" key="8">
    <source>
        <dbReference type="EMBL" id="KAK7863701.1"/>
    </source>
</evidence>
<keyword evidence="9" id="KW-1185">Reference proteome</keyword>
<dbReference type="EC" id="3.5.1.3" evidence="4"/>
<dbReference type="AlphaFoldDB" id="A0AAN9Z3Z6"/>
<dbReference type="Gene3D" id="3.60.110.10">
    <property type="entry name" value="Carbon-nitrogen hydrolase"/>
    <property type="match status" value="1"/>
</dbReference>
<dbReference type="GO" id="GO:0006541">
    <property type="term" value="P:glutamine metabolic process"/>
    <property type="evidence" value="ECO:0007669"/>
    <property type="project" value="TreeGrafter"/>
</dbReference>
<reference evidence="8 9" key="1">
    <citation type="submission" date="2024-03" db="EMBL/GenBank/DDBJ databases">
        <title>The genome assembly and annotation of the cricket Gryllus longicercus Weissman &amp; Gray.</title>
        <authorList>
            <person name="Szrajer S."/>
            <person name="Gray D."/>
            <person name="Ylla G."/>
        </authorList>
    </citation>
    <scope>NUCLEOTIDE SEQUENCE [LARGE SCALE GENOMIC DNA]</scope>
    <source>
        <strain evidence="8">DAG 2021-001</strain>
        <tissue evidence="8">Whole body minus gut</tissue>
    </source>
</reference>
<dbReference type="GO" id="GO:0005739">
    <property type="term" value="C:mitochondrion"/>
    <property type="evidence" value="ECO:0007669"/>
    <property type="project" value="TreeGrafter"/>
</dbReference>
<dbReference type="GO" id="GO:0050152">
    <property type="term" value="F:omega-amidase activity"/>
    <property type="evidence" value="ECO:0007669"/>
    <property type="project" value="UniProtKB-EC"/>
</dbReference>
<proteinExistence type="inferred from homology"/>
<evidence type="ECO:0000256" key="2">
    <source>
        <dbReference type="ARBA" id="ARBA00022801"/>
    </source>
</evidence>
<comment type="similarity">
    <text evidence="1">Belongs to the carbon-nitrogen hydrolase superfamily. NIT1/NIT2 family.</text>
</comment>
<evidence type="ECO:0000259" key="7">
    <source>
        <dbReference type="PROSITE" id="PS50263"/>
    </source>
</evidence>
<evidence type="ECO:0000313" key="9">
    <source>
        <dbReference type="Proteomes" id="UP001378592"/>
    </source>
</evidence>
<dbReference type="FunFam" id="3.60.110.10:FF:000002">
    <property type="entry name" value="Nitrilase family member 2"/>
    <property type="match status" value="1"/>
</dbReference>
<dbReference type="EMBL" id="JAZDUA010000223">
    <property type="protein sequence ID" value="KAK7863701.1"/>
    <property type="molecule type" value="Genomic_DNA"/>
</dbReference>
<dbReference type="GO" id="GO:0006528">
    <property type="term" value="P:asparagine metabolic process"/>
    <property type="evidence" value="ECO:0007669"/>
    <property type="project" value="TreeGrafter"/>
</dbReference>
<dbReference type="InterPro" id="IPR045254">
    <property type="entry name" value="Nit1/2_C-N_Hydrolase"/>
</dbReference>
<evidence type="ECO:0000256" key="4">
    <source>
        <dbReference type="ARBA" id="ARBA00039118"/>
    </source>
</evidence>